<dbReference type="GO" id="GO:0008131">
    <property type="term" value="F:primary methylamine oxidase activity"/>
    <property type="evidence" value="ECO:0007669"/>
    <property type="project" value="UniProtKB-ARBA"/>
</dbReference>
<name>A0A1S3HVL8_LINAN</name>
<evidence type="ECO:0000256" key="10">
    <source>
        <dbReference type="RuleBase" id="RU362067"/>
    </source>
</evidence>
<dbReference type="PANTHER" id="PTHR43563:SF1">
    <property type="entry name" value="AMINE OXIDASE [FLAVIN-CONTAINING] B"/>
    <property type="match status" value="1"/>
</dbReference>
<keyword evidence="4 10" id="KW-0560">Oxidoreductase</keyword>
<sequence length="514" mass="56529">MVGKKPNVIVVGAGLSGLSAARTLNEAGVDVVVLEGRDRVGGRAYTTERGSDMGGAYVVPFIFTELHKLATEFGIKAVSTNSEGKKIYYKNGEAKSFDDRVKLFANPLAGLDVNHSLVEIQRYCNMMQIDKPWNFKEAETLDKMTLEEWIKANTWTQEARDFLQVYCVTKAAVEPCEISFLAFVWKVKSMGNTREAYSSGGGGLTVYAGGIGQITQKMAQELGDKVQLKKNVQRVAQQGDSIEVTTEDGKTFKADYMILTTPAVMQLKMTFDPPLPPLRTQLLQRLPMGAAIKCKLTYNQPFWQEKGYNGFTLVEDKNEPVSWVLDDCYPGAKSYGLVSFLVGDKARNLAQLGREEKISQQCKSLAKIFNSQDALTPSGYEEVDWMSEAFSLGGFSHAYPPGVLTKYKNLLREPVGRCYFGGAETAAPGTAGLEGAVRSGQRAARQVLNAMGRLPLSDVEDPDAKKDMSYQIPAKYRYLPSVPVAVSTTTLVTLGLGLLLGRRMVVLRARARRP</sequence>
<keyword evidence="10" id="KW-0812">Transmembrane</keyword>
<dbReference type="AlphaFoldDB" id="A0A1S3HVL8"/>
<protein>
    <recommendedName>
        <fullName evidence="10">Amine oxidase</fullName>
        <ecNumber evidence="10">1.4.3.-</ecNumber>
    </recommendedName>
</protein>
<dbReference type="OMA" id="PIHWAGT"/>
<evidence type="ECO:0000256" key="4">
    <source>
        <dbReference type="ARBA" id="ARBA00023002"/>
    </source>
</evidence>
<dbReference type="SUPFAM" id="SSF54373">
    <property type="entry name" value="FAD-linked reductases, C-terminal domain"/>
    <property type="match status" value="1"/>
</dbReference>
<feature type="binding site" evidence="9">
    <location>
        <position position="232"/>
    </location>
    <ligand>
        <name>FAD</name>
        <dbReference type="ChEBI" id="CHEBI:57692"/>
    </ligand>
</feature>
<evidence type="ECO:0000256" key="6">
    <source>
        <dbReference type="ARBA" id="ARBA00048448"/>
    </source>
</evidence>
<dbReference type="Pfam" id="PF01593">
    <property type="entry name" value="Amino_oxidase"/>
    <property type="match status" value="1"/>
</dbReference>
<proteinExistence type="inferred from homology"/>
<feature type="binding site" evidence="9">
    <location>
        <position position="16"/>
    </location>
    <ligand>
        <name>FAD</name>
        <dbReference type="ChEBI" id="CHEBI:57692"/>
    </ligand>
</feature>
<comment type="catalytic activity">
    <reaction evidence="8">
        <text>N-acetylputrescine + O2 + H2O = 4-acetamidobutanal + H2O2 + NH4(+)</text>
        <dbReference type="Rhea" id="RHEA:70283"/>
        <dbReference type="ChEBI" id="CHEBI:7386"/>
        <dbReference type="ChEBI" id="CHEBI:15377"/>
        <dbReference type="ChEBI" id="CHEBI:15379"/>
        <dbReference type="ChEBI" id="CHEBI:16240"/>
        <dbReference type="ChEBI" id="CHEBI:28938"/>
        <dbReference type="ChEBI" id="CHEBI:58263"/>
    </reaction>
    <physiologicalReaction direction="left-to-right" evidence="8">
        <dbReference type="Rhea" id="RHEA:70284"/>
    </physiologicalReaction>
</comment>
<feature type="domain" description="Amine oxidase" evidence="11">
    <location>
        <begin position="15"/>
        <end position="448"/>
    </location>
</feature>
<evidence type="ECO:0000256" key="5">
    <source>
        <dbReference type="ARBA" id="ARBA00045409"/>
    </source>
</evidence>
<evidence type="ECO:0000259" key="11">
    <source>
        <dbReference type="Pfam" id="PF01593"/>
    </source>
</evidence>
<evidence type="ECO:0000313" key="13">
    <source>
        <dbReference type="RefSeq" id="XP_013390079.1"/>
    </source>
</evidence>
<dbReference type="PRINTS" id="PR00757">
    <property type="entry name" value="AMINEOXDASEF"/>
</dbReference>
<keyword evidence="10" id="KW-0274">FAD</keyword>
<organism evidence="12 14">
    <name type="scientific">Lingula anatina</name>
    <name type="common">Brachiopod</name>
    <name type="synonym">Lingula unguis</name>
    <dbReference type="NCBI Taxonomy" id="7574"/>
    <lineage>
        <taxon>Eukaryota</taxon>
        <taxon>Metazoa</taxon>
        <taxon>Spiralia</taxon>
        <taxon>Lophotrochozoa</taxon>
        <taxon>Brachiopoda</taxon>
        <taxon>Linguliformea</taxon>
        <taxon>Lingulata</taxon>
        <taxon>Lingulida</taxon>
        <taxon>Linguloidea</taxon>
        <taxon>Lingulidae</taxon>
        <taxon>Lingula</taxon>
    </lineage>
</organism>
<reference evidence="13 14" key="1">
    <citation type="submission" date="2025-04" db="UniProtKB">
        <authorList>
            <consortium name="RefSeq"/>
        </authorList>
    </citation>
    <scope>IDENTIFICATION</scope>
    <source>
        <tissue evidence="13 14">Gonads</tissue>
    </source>
</reference>
<dbReference type="EC" id="1.4.3.-" evidence="10"/>
<evidence type="ECO:0000313" key="14">
    <source>
        <dbReference type="RefSeq" id="XP_013390080.1"/>
    </source>
</evidence>
<evidence type="ECO:0000313" key="12">
    <source>
        <dbReference type="Proteomes" id="UP000085678"/>
    </source>
</evidence>
<keyword evidence="10" id="KW-0285">Flavoprotein</keyword>
<evidence type="ECO:0000256" key="1">
    <source>
        <dbReference type="ARBA" id="ARBA00001974"/>
    </source>
</evidence>
<comment type="similarity">
    <text evidence="3 10">Belongs to the flavin monoamine oxidase family.</text>
</comment>
<accession>A0A1S3HVL8</accession>
<dbReference type="InterPro" id="IPR002937">
    <property type="entry name" value="Amino_oxidase"/>
</dbReference>
<dbReference type="GO" id="GO:0097621">
    <property type="term" value="F:monoamine oxidase activity"/>
    <property type="evidence" value="ECO:0007669"/>
    <property type="project" value="UniProtKB-EC"/>
</dbReference>
<dbReference type="RefSeq" id="XP_013390079.1">
    <property type="nucleotide sequence ID" value="XM_013534625.2"/>
</dbReference>
<dbReference type="GO" id="GO:0005741">
    <property type="term" value="C:mitochondrial outer membrane"/>
    <property type="evidence" value="ECO:0007669"/>
    <property type="project" value="UniProtKB-SubCell"/>
</dbReference>
<dbReference type="PANTHER" id="PTHR43563">
    <property type="entry name" value="AMINE OXIDASE"/>
    <property type="match status" value="1"/>
</dbReference>
<comment type="catalytic activity">
    <reaction evidence="7">
        <text>benzylamine + O2 + H2O = benzaldehyde + H2O2 + NH4(+)</text>
        <dbReference type="Rhea" id="RHEA:59424"/>
        <dbReference type="ChEBI" id="CHEBI:15377"/>
        <dbReference type="ChEBI" id="CHEBI:15379"/>
        <dbReference type="ChEBI" id="CHEBI:16240"/>
        <dbReference type="ChEBI" id="CHEBI:17169"/>
        <dbReference type="ChEBI" id="CHEBI:28938"/>
        <dbReference type="ChEBI" id="CHEBI:225238"/>
    </reaction>
    <physiologicalReaction direction="left-to-right" evidence="7">
        <dbReference type="Rhea" id="RHEA:59425"/>
    </physiologicalReaction>
</comment>
<keyword evidence="10" id="KW-1133">Transmembrane helix</keyword>
<dbReference type="InterPro" id="IPR036188">
    <property type="entry name" value="FAD/NAD-bd_sf"/>
</dbReference>
<evidence type="ECO:0000256" key="7">
    <source>
        <dbReference type="ARBA" id="ARBA00049354"/>
    </source>
</evidence>
<dbReference type="Gene3D" id="3.50.50.60">
    <property type="entry name" value="FAD/NAD(P)-binding domain"/>
    <property type="match status" value="1"/>
</dbReference>
<dbReference type="Gene3D" id="1.10.405.10">
    <property type="entry name" value="Guanine Nucleotide Dissociation Inhibitor, domain 1"/>
    <property type="match status" value="1"/>
</dbReference>
<comment type="subcellular location">
    <subcellularLocation>
        <location evidence="2">Mitochondrion outer membrane</location>
        <topology evidence="2">Single-pass type IV membrane protein</topology>
        <orientation evidence="2">Cytoplasmic side</orientation>
    </subcellularLocation>
</comment>
<dbReference type="SUPFAM" id="SSF51905">
    <property type="entry name" value="FAD/NAD(P)-binding domain"/>
    <property type="match status" value="1"/>
</dbReference>
<keyword evidence="10" id="KW-0472">Membrane</keyword>
<keyword evidence="12" id="KW-1185">Reference proteome</keyword>
<evidence type="ECO:0000256" key="8">
    <source>
        <dbReference type="ARBA" id="ARBA00049430"/>
    </source>
</evidence>
<dbReference type="Gene3D" id="3.90.660.10">
    <property type="match status" value="1"/>
</dbReference>
<comment type="function">
    <text evidence="5">Catalyzes the oxidative deamination of primary and some secondary amines such as neurotransmitters, and exogenous amines including the tertiary amine, neurotoxin 1-methyl-4-phenyl-1,2,3,6-tetrahydropyridine (MPTP), with concomitant reduction of oxygen to hydrogen peroxide and participates in the metabolism of neuroactive and vasoactive amines in the central nervous system and peripheral tissues. Preferentially degrades benzylamine and phenylethylamine.</text>
</comment>
<dbReference type="STRING" id="7574.A0A1S3HVL8"/>
<dbReference type="GeneID" id="106158573"/>
<feature type="transmembrane region" description="Helical" evidence="10">
    <location>
        <begin position="478"/>
        <end position="500"/>
    </location>
</feature>
<dbReference type="RefSeq" id="XP_013390080.1">
    <property type="nucleotide sequence ID" value="XM_013534626.1"/>
</dbReference>
<dbReference type="KEGG" id="lak:106158573"/>
<dbReference type="InterPro" id="IPR050703">
    <property type="entry name" value="Flavin_MAO"/>
</dbReference>
<dbReference type="OrthoDB" id="7777654at2759"/>
<feature type="binding site" evidence="9">
    <location>
        <position position="424"/>
    </location>
    <ligand>
        <name>FAD</name>
        <dbReference type="ChEBI" id="CHEBI:57692"/>
    </ligand>
</feature>
<dbReference type="Proteomes" id="UP000085678">
    <property type="component" value="Unplaced"/>
</dbReference>
<comment type="catalytic activity">
    <reaction evidence="6">
        <text>a secondary aliphatic amine + O2 + H2O = a primary amine + an aldehyde + H2O2</text>
        <dbReference type="Rhea" id="RHEA:26414"/>
        <dbReference type="ChEBI" id="CHEBI:15377"/>
        <dbReference type="ChEBI" id="CHEBI:15379"/>
        <dbReference type="ChEBI" id="CHEBI:16240"/>
        <dbReference type="ChEBI" id="CHEBI:17478"/>
        <dbReference type="ChEBI" id="CHEBI:58855"/>
        <dbReference type="ChEBI" id="CHEBI:65296"/>
        <dbReference type="EC" id="1.4.3.4"/>
    </reaction>
</comment>
<evidence type="ECO:0000256" key="3">
    <source>
        <dbReference type="ARBA" id="ARBA00005995"/>
    </source>
</evidence>
<dbReference type="InterPro" id="IPR001613">
    <property type="entry name" value="Flavin_amine_oxidase"/>
</dbReference>
<evidence type="ECO:0000256" key="2">
    <source>
        <dbReference type="ARBA" id="ARBA00004362"/>
    </source>
</evidence>
<gene>
    <name evidence="13 14" type="primary">LOC106158573</name>
</gene>
<feature type="binding site" evidence="9">
    <location>
        <position position="340"/>
    </location>
    <ligand>
        <name>substrate</name>
    </ligand>
</feature>
<comment type="cofactor">
    <cofactor evidence="1 10">
        <name>FAD</name>
        <dbReference type="ChEBI" id="CHEBI:57692"/>
    </cofactor>
</comment>
<evidence type="ECO:0000256" key="9">
    <source>
        <dbReference type="PIRSR" id="PIRSR601613-1"/>
    </source>
</evidence>